<evidence type="ECO:0000256" key="1">
    <source>
        <dbReference type="ARBA" id="ARBA00001400"/>
    </source>
</evidence>
<evidence type="ECO:0000256" key="11">
    <source>
        <dbReference type="RuleBase" id="RU003780"/>
    </source>
</evidence>
<evidence type="ECO:0000259" key="12">
    <source>
        <dbReference type="SMART" id="SM00986"/>
    </source>
</evidence>
<dbReference type="NCBIfam" id="NF003592">
    <property type="entry name" value="PRK05254.1-5"/>
    <property type="match status" value="1"/>
</dbReference>
<feature type="domain" description="Uracil-DNA glycosylase-like" evidence="12">
    <location>
        <begin position="49"/>
        <end position="209"/>
    </location>
</feature>
<dbReference type="Proteomes" id="UP000198571">
    <property type="component" value="Unassembled WGS sequence"/>
</dbReference>
<dbReference type="NCBIfam" id="NF003591">
    <property type="entry name" value="PRK05254.1-4"/>
    <property type="match status" value="1"/>
</dbReference>
<evidence type="ECO:0000313" key="13">
    <source>
        <dbReference type="EMBL" id="SES18529.1"/>
    </source>
</evidence>
<dbReference type="SMART" id="SM00986">
    <property type="entry name" value="UDG"/>
    <property type="match status" value="1"/>
</dbReference>
<evidence type="ECO:0000256" key="2">
    <source>
        <dbReference type="ARBA" id="ARBA00002631"/>
    </source>
</evidence>
<dbReference type="NCBIfam" id="TIGR00628">
    <property type="entry name" value="ung"/>
    <property type="match status" value="1"/>
</dbReference>
<evidence type="ECO:0000256" key="3">
    <source>
        <dbReference type="ARBA" id="ARBA00008184"/>
    </source>
</evidence>
<feature type="active site" description="Proton acceptor" evidence="9 10">
    <location>
        <position position="64"/>
    </location>
</feature>
<keyword evidence="8 9" id="KW-0234">DNA repair</keyword>
<dbReference type="FunFam" id="3.40.470.10:FF:000001">
    <property type="entry name" value="Uracil-DNA glycosylase"/>
    <property type="match status" value="1"/>
</dbReference>
<dbReference type="NCBIfam" id="NF003588">
    <property type="entry name" value="PRK05254.1-1"/>
    <property type="match status" value="1"/>
</dbReference>
<evidence type="ECO:0000256" key="8">
    <source>
        <dbReference type="ARBA" id="ARBA00023204"/>
    </source>
</evidence>
<dbReference type="OrthoDB" id="9804372at2"/>
<dbReference type="GO" id="GO:0005737">
    <property type="term" value="C:cytoplasm"/>
    <property type="evidence" value="ECO:0007669"/>
    <property type="project" value="UniProtKB-SubCell"/>
</dbReference>
<dbReference type="InterPro" id="IPR018085">
    <property type="entry name" value="Ura-DNA_Glyclase_AS"/>
</dbReference>
<dbReference type="SUPFAM" id="SSF52141">
    <property type="entry name" value="Uracil-DNA glycosylase-like"/>
    <property type="match status" value="1"/>
</dbReference>
<dbReference type="AlphaFoldDB" id="A0A1H9VAB4"/>
<keyword evidence="6 9" id="KW-0227">DNA damage</keyword>
<accession>A0A1H9VAB4</accession>
<evidence type="ECO:0000256" key="4">
    <source>
        <dbReference type="ARBA" id="ARBA00012030"/>
    </source>
</evidence>
<sequence>MNPLKNDWKEVLDEEFNKTYYLELREFLKKEYTYETVYPPMDDIYNALHCIPYEDVKAVIIGQDPYHGAGQAHGLSFSVQPGVKVPPSLKNIYKELHEDLGHPVPEHGFLQKWAEEGVLLLNNVLTVRAGKPQSHKGQGWEKLTDKVIKKLNEREQPVVFILWGKHAQVKGELVTNSHHCIIQSPHPSPFSARRGFIGSRPFSRTNEFLRKTGQTEVDWQLPVTVE</sequence>
<dbReference type="InterPro" id="IPR005122">
    <property type="entry name" value="Uracil-DNA_glycosylase-like"/>
</dbReference>
<gene>
    <name evidence="9" type="primary">ung</name>
    <name evidence="13" type="ORF">SAMN05518684_11026</name>
</gene>
<comment type="catalytic activity">
    <reaction evidence="1 9 11">
        <text>Hydrolyzes single-stranded DNA or mismatched double-stranded DNA and polynucleotides, releasing free uracil.</text>
        <dbReference type="EC" id="3.2.2.27"/>
    </reaction>
</comment>
<dbReference type="PROSITE" id="PS00130">
    <property type="entry name" value="U_DNA_GLYCOSYLASE"/>
    <property type="match status" value="1"/>
</dbReference>
<dbReference type="STRING" id="1601833.SAMN05518684_11026"/>
<dbReference type="EMBL" id="FOGT01000010">
    <property type="protein sequence ID" value="SES18529.1"/>
    <property type="molecule type" value="Genomic_DNA"/>
</dbReference>
<dbReference type="PANTHER" id="PTHR11264">
    <property type="entry name" value="URACIL-DNA GLYCOSYLASE"/>
    <property type="match status" value="1"/>
</dbReference>
<comment type="function">
    <text evidence="2 9 11">Excises uracil residues from the DNA which can arise as a result of misincorporation of dUMP residues by DNA polymerase or due to deamination of cytosine.</text>
</comment>
<comment type="subcellular location">
    <subcellularLocation>
        <location evidence="9">Cytoplasm</location>
    </subcellularLocation>
</comment>
<protein>
    <recommendedName>
        <fullName evidence="5 9">Uracil-DNA glycosylase</fullName>
        <shortName evidence="9">UDG</shortName>
        <ecNumber evidence="4 9">3.2.2.27</ecNumber>
    </recommendedName>
</protein>
<dbReference type="GO" id="GO:0004844">
    <property type="term" value="F:uracil DNA N-glycosylase activity"/>
    <property type="evidence" value="ECO:0007669"/>
    <property type="project" value="UniProtKB-UniRule"/>
</dbReference>
<dbReference type="Gene3D" id="3.40.470.10">
    <property type="entry name" value="Uracil-DNA glycosylase-like domain"/>
    <property type="match status" value="1"/>
</dbReference>
<evidence type="ECO:0000256" key="5">
    <source>
        <dbReference type="ARBA" id="ARBA00018429"/>
    </source>
</evidence>
<dbReference type="PANTHER" id="PTHR11264:SF0">
    <property type="entry name" value="URACIL-DNA GLYCOSYLASE"/>
    <property type="match status" value="1"/>
</dbReference>
<proteinExistence type="inferred from homology"/>
<dbReference type="HAMAP" id="MF_00148">
    <property type="entry name" value="UDG"/>
    <property type="match status" value="1"/>
</dbReference>
<dbReference type="InterPro" id="IPR002043">
    <property type="entry name" value="UDG_fam1"/>
</dbReference>
<evidence type="ECO:0000256" key="10">
    <source>
        <dbReference type="PROSITE-ProRule" id="PRU10072"/>
    </source>
</evidence>
<keyword evidence="7 9" id="KW-0378">Hydrolase</keyword>
<dbReference type="RefSeq" id="WP_093052864.1">
    <property type="nucleotide sequence ID" value="NZ_FOGT01000010.1"/>
</dbReference>
<dbReference type="SMART" id="SM00987">
    <property type="entry name" value="UreE_C"/>
    <property type="match status" value="1"/>
</dbReference>
<organism evidence="13 14">
    <name type="scientific">Salipaludibacillus aurantiacus</name>
    <dbReference type="NCBI Taxonomy" id="1601833"/>
    <lineage>
        <taxon>Bacteria</taxon>
        <taxon>Bacillati</taxon>
        <taxon>Bacillota</taxon>
        <taxon>Bacilli</taxon>
        <taxon>Bacillales</taxon>
        <taxon>Bacillaceae</taxon>
    </lineage>
</organism>
<comment type="similarity">
    <text evidence="3 9 11">Belongs to the uracil-DNA glycosylase (UDG) superfamily. UNG family.</text>
</comment>
<evidence type="ECO:0000256" key="7">
    <source>
        <dbReference type="ARBA" id="ARBA00022801"/>
    </source>
</evidence>
<keyword evidence="9" id="KW-0963">Cytoplasm</keyword>
<dbReference type="NCBIfam" id="NF003589">
    <property type="entry name" value="PRK05254.1-2"/>
    <property type="match status" value="1"/>
</dbReference>
<keyword evidence="14" id="KW-1185">Reference proteome</keyword>
<evidence type="ECO:0000256" key="9">
    <source>
        <dbReference type="HAMAP-Rule" id="MF_00148"/>
    </source>
</evidence>
<dbReference type="InterPro" id="IPR036895">
    <property type="entry name" value="Uracil-DNA_glycosylase-like_sf"/>
</dbReference>
<reference evidence="14" key="1">
    <citation type="submission" date="2016-10" db="EMBL/GenBank/DDBJ databases">
        <authorList>
            <person name="Varghese N."/>
            <person name="Submissions S."/>
        </authorList>
    </citation>
    <scope>NUCLEOTIDE SEQUENCE [LARGE SCALE GENOMIC DNA]</scope>
    <source>
        <strain evidence="14">S9</strain>
    </source>
</reference>
<name>A0A1H9VAB4_9BACI</name>
<dbReference type="CDD" id="cd10027">
    <property type="entry name" value="UDG-F1-like"/>
    <property type="match status" value="1"/>
</dbReference>
<dbReference type="Pfam" id="PF03167">
    <property type="entry name" value="UDG"/>
    <property type="match status" value="1"/>
</dbReference>
<evidence type="ECO:0000313" key="14">
    <source>
        <dbReference type="Proteomes" id="UP000198571"/>
    </source>
</evidence>
<evidence type="ECO:0000256" key="6">
    <source>
        <dbReference type="ARBA" id="ARBA00022763"/>
    </source>
</evidence>
<dbReference type="EC" id="3.2.2.27" evidence="4 9"/>
<dbReference type="GO" id="GO:0097510">
    <property type="term" value="P:base-excision repair, AP site formation via deaminated base removal"/>
    <property type="evidence" value="ECO:0007669"/>
    <property type="project" value="TreeGrafter"/>
</dbReference>